<dbReference type="InterPro" id="IPR003673">
    <property type="entry name" value="CoA-Trfase_fam_III"/>
</dbReference>
<proteinExistence type="predicted"/>
<accession>A0ABW4UCY7</accession>
<gene>
    <name evidence="1" type="ORF">ACFSOZ_23125</name>
</gene>
<evidence type="ECO:0000313" key="2">
    <source>
        <dbReference type="Proteomes" id="UP001597405"/>
    </source>
</evidence>
<dbReference type="EMBL" id="JBHUGZ010000016">
    <property type="protein sequence ID" value="MFD1985413.1"/>
    <property type="molecule type" value="Genomic_DNA"/>
</dbReference>
<dbReference type="PANTHER" id="PTHR48228:SF5">
    <property type="entry name" value="ALPHA-METHYLACYL-COA RACEMASE"/>
    <property type="match status" value="1"/>
</dbReference>
<keyword evidence="2" id="KW-1185">Reference proteome</keyword>
<dbReference type="GO" id="GO:0016740">
    <property type="term" value="F:transferase activity"/>
    <property type="evidence" value="ECO:0007669"/>
    <property type="project" value="UniProtKB-KW"/>
</dbReference>
<reference evidence="2" key="1">
    <citation type="journal article" date="2019" name="Int. J. Syst. Evol. Microbiol.">
        <title>The Global Catalogue of Microorganisms (GCM) 10K type strain sequencing project: providing services to taxonomists for standard genome sequencing and annotation.</title>
        <authorList>
            <consortium name="The Broad Institute Genomics Platform"/>
            <consortium name="The Broad Institute Genome Sequencing Center for Infectious Disease"/>
            <person name="Wu L."/>
            <person name="Ma J."/>
        </authorList>
    </citation>
    <scope>NUCLEOTIDE SEQUENCE [LARGE SCALE GENOMIC DNA]</scope>
    <source>
        <strain evidence="2">CGMCC 1.16225</strain>
    </source>
</reference>
<dbReference type="Gene3D" id="3.30.1540.10">
    <property type="entry name" value="formyl-coa transferase, domain 3"/>
    <property type="match status" value="1"/>
</dbReference>
<dbReference type="InterPro" id="IPR044855">
    <property type="entry name" value="CoA-Trfase_III_dom3_sf"/>
</dbReference>
<dbReference type="PANTHER" id="PTHR48228">
    <property type="entry name" value="SUCCINYL-COA--D-CITRAMALATE COA-TRANSFERASE"/>
    <property type="match status" value="1"/>
</dbReference>
<dbReference type="RefSeq" id="WP_095081508.1">
    <property type="nucleotide sequence ID" value="NZ_JBHUGZ010000016.1"/>
</dbReference>
<organism evidence="1 2">
    <name type="scientific">Mesorhizobium newzealandense</name>
    <dbReference type="NCBI Taxonomy" id="1300302"/>
    <lineage>
        <taxon>Bacteria</taxon>
        <taxon>Pseudomonadati</taxon>
        <taxon>Pseudomonadota</taxon>
        <taxon>Alphaproteobacteria</taxon>
        <taxon>Hyphomicrobiales</taxon>
        <taxon>Phyllobacteriaceae</taxon>
        <taxon>Mesorhizobium</taxon>
    </lineage>
</organism>
<dbReference type="SUPFAM" id="SSF89796">
    <property type="entry name" value="CoA-transferase family III (CaiB/BaiF)"/>
    <property type="match status" value="1"/>
</dbReference>
<dbReference type="InterPro" id="IPR023606">
    <property type="entry name" value="CoA-Trfase_III_dom_1_sf"/>
</dbReference>
<dbReference type="InterPro" id="IPR050509">
    <property type="entry name" value="CoA-transferase_III"/>
</dbReference>
<protein>
    <submittedName>
        <fullName evidence="1">CaiB/BaiF CoA transferase family protein</fullName>
    </submittedName>
</protein>
<keyword evidence="1" id="KW-0808">Transferase</keyword>
<dbReference type="Gene3D" id="3.40.50.10540">
    <property type="entry name" value="Crotonobetainyl-coa:carnitine coa-transferase, domain 1"/>
    <property type="match status" value="1"/>
</dbReference>
<comment type="caution">
    <text evidence="1">The sequence shown here is derived from an EMBL/GenBank/DDBJ whole genome shotgun (WGS) entry which is preliminary data.</text>
</comment>
<evidence type="ECO:0000313" key="1">
    <source>
        <dbReference type="EMBL" id="MFD1985413.1"/>
    </source>
</evidence>
<sequence>MKTALTSIKVIDISVNAPGPFASMVLADMGAEVISVVNPVQAKPEYAGAADDPMLAGRGGPNDALARGKSRLPLNLKSEEGRADLLQLVRTADVFISEMRPGKLEALGLGWEVLGSENPRLVLCEITGYGSKAPHAARAGHDINYLALSGVLSLIRDGQGKPVAPQNIIGDYAAGGTLAVSAILAALLERGRTDKGQRICLSMTDGVRYLLSDISAATVLGGHPEESWRGSLSGGMPTYDTYATSDGGWVAAGALEPKFIAEIGRKLGWPELSGLMERKEGWPEARKGLTERFKARSLDDWSSVFADSDACVTPVLSLAEAHPGGMPELVDVVGQRARSQDATE</sequence>
<dbReference type="Pfam" id="PF02515">
    <property type="entry name" value="CoA_transf_3"/>
    <property type="match status" value="1"/>
</dbReference>
<name>A0ABW4UCY7_9HYPH</name>
<dbReference type="Proteomes" id="UP001597405">
    <property type="component" value="Unassembled WGS sequence"/>
</dbReference>